<keyword evidence="5" id="KW-0010">Activator</keyword>
<keyword evidence="11" id="KW-1185">Reference proteome</keyword>
<evidence type="ECO:0000313" key="8">
    <source>
        <dbReference type="EMBL" id="MBH1929660.1"/>
    </source>
</evidence>
<organism evidence="9 10">
    <name type="scientific">Serratia rubidaea</name>
    <name type="common">Serratia marinorubra</name>
    <dbReference type="NCBI Taxonomy" id="61652"/>
    <lineage>
        <taxon>Bacteria</taxon>
        <taxon>Pseudomonadati</taxon>
        <taxon>Pseudomonadota</taxon>
        <taxon>Gammaproteobacteria</taxon>
        <taxon>Enterobacterales</taxon>
        <taxon>Yersiniaceae</taxon>
        <taxon>Serratia</taxon>
    </lineage>
</organism>
<dbReference type="SUPFAM" id="SSF53850">
    <property type="entry name" value="Periplasmic binding protein-like II"/>
    <property type="match status" value="1"/>
</dbReference>
<protein>
    <submittedName>
        <fullName evidence="9">HTH-type transcriptional regulator gltC</fullName>
    </submittedName>
    <submittedName>
        <fullName evidence="8">Nitrogen assimilation transcriptional regulator NAC</fullName>
    </submittedName>
</protein>
<evidence type="ECO:0000256" key="2">
    <source>
        <dbReference type="ARBA" id="ARBA00022491"/>
    </source>
</evidence>
<dbReference type="GO" id="GO:2000142">
    <property type="term" value="P:regulation of DNA-templated transcription initiation"/>
    <property type="evidence" value="ECO:0007669"/>
    <property type="project" value="TreeGrafter"/>
</dbReference>
<dbReference type="Gene3D" id="1.10.10.10">
    <property type="entry name" value="Winged helix-like DNA-binding domain superfamily/Winged helix DNA-binding domain"/>
    <property type="match status" value="1"/>
</dbReference>
<evidence type="ECO:0000313" key="10">
    <source>
        <dbReference type="Proteomes" id="UP000281904"/>
    </source>
</evidence>
<gene>
    <name evidence="9" type="primary">gltC_6</name>
    <name evidence="8" type="synonym">nac</name>
    <name evidence="8" type="ORF">I5U13_08295</name>
    <name evidence="9" type="ORF">NCTC10036_03291</name>
</gene>
<evidence type="ECO:0000313" key="11">
    <source>
        <dbReference type="Proteomes" id="UP000624159"/>
    </source>
</evidence>
<dbReference type="RefSeq" id="WP_126531966.1">
    <property type="nucleotide sequence ID" value="NZ_JADULK010000003.1"/>
</dbReference>
<evidence type="ECO:0000256" key="6">
    <source>
        <dbReference type="ARBA" id="ARBA00023163"/>
    </source>
</evidence>
<dbReference type="Pfam" id="PF00126">
    <property type="entry name" value="HTH_1"/>
    <property type="match status" value="1"/>
</dbReference>
<sequence length="307" mass="32397">MNFRRLKYFVKIVDIGSLTQAAEVLHIAQPALSQQLATLEGELQQQLLIRSKRGVMPTEAGNVLYAHAQTILRMCEQTQAAVSNIGLAVSGQVALGFASGCAAAQLATPLLQAMRDAHPGILLRLHEDTGQALTDQVASCALDMAVIYGAKAPQGFNTTVLAKEDLYLVASRSVPSPGDYIDLQALARLNLFLPHRGDSVRDQVEDAMAVRKLALNVVGEIESPTMLSAAIAGGLGATILPESAARALTGPARAWMARISNPSLALPLALCVSVQQPLSEAAQAVKAQLLAMITAPGQPKRALTLVQ</sequence>
<evidence type="ECO:0000256" key="3">
    <source>
        <dbReference type="ARBA" id="ARBA00023015"/>
    </source>
</evidence>
<dbReference type="FunFam" id="1.10.10.10:FF:000001">
    <property type="entry name" value="LysR family transcriptional regulator"/>
    <property type="match status" value="1"/>
</dbReference>
<evidence type="ECO:0000313" key="9">
    <source>
        <dbReference type="EMBL" id="VEI68381.1"/>
    </source>
</evidence>
<reference evidence="8 11" key="2">
    <citation type="submission" date="2020-11" db="EMBL/GenBank/DDBJ databases">
        <title>Enhanced detection system for hospital associated transmission using whole genome sequencing surveillance.</title>
        <authorList>
            <person name="Harrison L.H."/>
            <person name="Van Tyne D."/>
            <person name="Marsh J.W."/>
            <person name="Griffith M.P."/>
            <person name="Snyder D.J."/>
            <person name="Cooper V.S."/>
            <person name="Mustapha M."/>
        </authorList>
    </citation>
    <scope>NUCLEOTIDE SEQUENCE [LARGE SCALE GENOMIC DNA]</scope>
    <source>
        <strain evidence="8 11">SER00230</strain>
    </source>
</reference>
<dbReference type="GO" id="GO:0003700">
    <property type="term" value="F:DNA-binding transcription factor activity"/>
    <property type="evidence" value="ECO:0007669"/>
    <property type="project" value="InterPro"/>
</dbReference>
<evidence type="ECO:0000256" key="5">
    <source>
        <dbReference type="ARBA" id="ARBA00023159"/>
    </source>
</evidence>
<reference evidence="9 10" key="1">
    <citation type="submission" date="2018-12" db="EMBL/GenBank/DDBJ databases">
        <authorList>
            <consortium name="Pathogen Informatics"/>
        </authorList>
    </citation>
    <scope>NUCLEOTIDE SEQUENCE [LARGE SCALE GENOMIC DNA]</scope>
    <source>
        <strain evidence="9 10">NCTC10036</strain>
    </source>
</reference>
<dbReference type="InterPro" id="IPR036388">
    <property type="entry name" value="WH-like_DNA-bd_sf"/>
</dbReference>
<dbReference type="SUPFAM" id="SSF46785">
    <property type="entry name" value="Winged helix' DNA-binding domain"/>
    <property type="match status" value="1"/>
</dbReference>
<dbReference type="EMBL" id="LR134493">
    <property type="protein sequence ID" value="VEI68381.1"/>
    <property type="molecule type" value="Genomic_DNA"/>
</dbReference>
<comment type="similarity">
    <text evidence="1">Belongs to the LysR transcriptional regulatory family.</text>
</comment>
<dbReference type="PROSITE" id="PS50931">
    <property type="entry name" value="HTH_LYSR"/>
    <property type="match status" value="1"/>
</dbReference>
<dbReference type="InterPro" id="IPR005119">
    <property type="entry name" value="LysR_subst-bd"/>
</dbReference>
<keyword evidence="4" id="KW-0238">DNA-binding</keyword>
<evidence type="ECO:0000256" key="4">
    <source>
        <dbReference type="ARBA" id="ARBA00023125"/>
    </source>
</evidence>
<keyword evidence="2" id="KW-0678">Repressor</keyword>
<dbReference type="Gene3D" id="3.40.190.290">
    <property type="match status" value="1"/>
</dbReference>
<keyword evidence="6" id="KW-0804">Transcription</keyword>
<dbReference type="Proteomes" id="UP000281904">
    <property type="component" value="Chromosome"/>
</dbReference>
<dbReference type="AlphaFoldDB" id="A0A3S4Y3E0"/>
<evidence type="ECO:0000259" key="7">
    <source>
        <dbReference type="PROSITE" id="PS50931"/>
    </source>
</evidence>
<dbReference type="InterPro" id="IPR000847">
    <property type="entry name" value="LysR_HTH_N"/>
</dbReference>
<name>A0A3S4Y3E0_SERRU</name>
<proteinExistence type="inferred from homology"/>
<dbReference type="Proteomes" id="UP000624159">
    <property type="component" value="Unassembled WGS sequence"/>
</dbReference>
<dbReference type="EMBL" id="JADULK010000003">
    <property type="protein sequence ID" value="MBH1929660.1"/>
    <property type="molecule type" value="Genomic_DNA"/>
</dbReference>
<accession>A0A3S4Y3E0</accession>
<dbReference type="Pfam" id="PF03466">
    <property type="entry name" value="LysR_substrate"/>
    <property type="match status" value="1"/>
</dbReference>
<keyword evidence="3" id="KW-0805">Transcription regulation</keyword>
<dbReference type="GO" id="GO:0003677">
    <property type="term" value="F:DNA binding"/>
    <property type="evidence" value="ECO:0007669"/>
    <property type="project" value="UniProtKB-KW"/>
</dbReference>
<dbReference type="NCBIfam" id="NF008410">
    <property type="entry name" value="PRK11233.1"/>
    <property type="match status" value="1"/>
</dbReference>
<dbReference type="InterPro" id="IPR036390">
    <property type="entry name" value="WH_DNA-bd_sf"/>
</dbReference>
<dbReference type="PRINTS" id="PR00039">
    <property type="entry name" value="HTHLYSR"/>
</dbReference>
<evidence type="ECO:0000256" key="1">
    <source>
        <dbReference type="ARBA" id="ARBA00009437"/>
    </source>
</evidence>
<feature type="domain" description="HTH lysR-type" evidence="7">
    <location>
        <begin position="1"/>
        <end position="58"/>
    </location>
</feature>
<dbReference type="PANTHER" id="PTHR30293:SF0">
    <property type="entry name" value="NITROGEN ASSIMILATION REGULATORY PROTEIN NAC"/>
    <property type="match status" value="1"/>
</dbReference>
<dbReference type="PANTHER" id="PTHR30293">
    <property type="entry name" value="TRANSCRIPTIONAL REGULATORY PROTEIN NAC-RELATED"/>
    <property type="match status" value="1"/>
</dbReference>